<dbReference type="RefSeq" id="XP_043006788.1">
    <property type="nucleotide sequence ID" value="XM_043156973.1"/>
</dbReference>
<name>A0A9P7UQG4_9AGAR</name>
<keyword evidence="4 6" id="KW-0472">Membrane</keyword>
<feature type="region of interest" description="Disordered" evidence="5">
    <location>
        <begin position="263"/>
        <end position="288"/>
    </location>
</feature>
<keyword evidence="2 6" id="KW-0812">Transmembrane</keyword>
<keyword evidence="8" id="KW-1185">Reference proteome</keyword>
<protein>
    <submittedName>
        <fullName evidence="7">Uncharacterized protein</fullName>
    </submittedName>
</protein>
<dbReference type="OrthoDB" id="3119630at2759"/>
<dbReference type="CDD" id="cd12087">
    <property type="entry name" value="TM_EGFR-like"/>
    <property type="match status" value="1"/>
</dbReference>
<dbReference type="PANTHER" id="PTHR15549">
    <property type="entry name" value="PAIRED IMMUNOGLOBULIN-LIKE TYPE 2 RECEPTOR"/>
    <property type="match status" value="1"/>
</dbReference>
<evidence type="ECO:0000313" key="7">
    <source>
        <dbReference type="EMBL" id="KAG7090318.1"/>
    </source>
</evidence>
<dbReference type="GO" id="GO:0071944">
    <property type="term" value="C:cell periphery"/>
    <property type="evidence" value="ECO:0007669"/>
    <property type="project" value="UniProtKB-ARBA"/>
</dbReference>
<dbReference type="PANTHER" id="PTHR15549:SF26">
    <property type="entry name" value="AXIAL BUDDING PATTERN PROTEIN 2-RELATED"/>
    <property type="match status" value="1"/>
</dbReference>
<reference evidence="7" key="1">
    <citation type="journal article" date="2021" name="Genome Biol. Evol.">
        <title>The assembled and annotated genome of the fairy-ring fungus Marasmius oreades.</title>
        <authorList>
            <person name="Hiltunen M."/>
            <person name="Ament-Velasquez S.L."/>
            <person name="Johannesson H."/>
        </authorList>
    </citation>
    <scope>NUCLEOTIDE SEQUENCE</scope>
    <source>
        <strain evidence="7">03SP1</strain>
    </source>
</reference>
<organism evidence="7 8">
    <name type="scientific">Marasmius oreades</name>
    <name type="common">fairy-ring Marasmius</name>
    <dbReference type="NCBI Taxonomy" id="181124"/>
    <lineage>
        <taxon>Eukaryota</taxon>
        <taxon>Fungi</taxon>
        <taxon>Dikarya</taxon>
        <taxon>Basidiomycota</taxon>
        <taxon>Agaricomycotina</taxon>
        <taxon>Agaricomycetes</taxon>
        <taxon>Agaricomycetidae</taxon>
        <taxon>Agaricales</taxon>
        <taxon>Marasmiineae</taxon>
        <taxon>Marasmiaceae</taxon>
        <taxon>Marasmius</taxon>
    </lineage>
</organism>
<dbReference type="Proteomes" id="UP001049176">
    <property type="component" value="Chromosome 7"/>
</dbReference>
<accession>A0A9P7UQG4</accession>
<feature type="region of interest" description="Disordered" evidence="5">
    <location>
        <begin position="136"/>
        <end position="187"/>
    </location>
</feature>
<feature type="transmembrane region" description="Helical" evidence="6">
    <location>
        <begin position="191"/>
        <end position="211"/>
    </location>
</feature>
<evidence type="ECO:0000256" key="5">
    <source>
        <dbReference type="SAM" id="MobiDB-lite"/>
    </source>
</evidence>
<evidence type="ECO:0000313" key="8">
    <source>
        <dbReference type="Proteomes" id="UP001049176"/>
    </source>
</evidence>
<keyword evidence="3 6" id="KW-1133">Transmembrane helix</keyword>
<comment type="subcellular location">
    <subcellularLocation>
        <location evidence="1">Membrane</location>
        <topology evidence="1">Single-pass membrane protein</topology>
    </subcellularLocation>
</comment>
<comment type="caution">
    <text evidence="7">The sequence shown here is derived from an EMBL/GenBank/DDBJ whole genome shotgun (WGS) entry which is preliminary data.</text>
</comment>
<gene>
    <name evidence="7" type="ORF">E1B28_011915</name>
</gene>
<dbReference type="EMBL" id="CM032187">
    <property type="protein sequence ID" value="KAG7090318.1"/>
    <property type="molecule type" value="Genomic_DNA"/>
</dbReference>
<evidence type="ECO:0000256" key="1">
    <source>
        <dbReference type="ARBA" id="ARBA00004167"/>
    </source>
</evidence>
<evidence type="ECO:0000256" key="2">
    <source>
        <dbReference type="ARBA" id="ARBA00022692"/>
    </source>
</evidence>
<dbReference type="GeneID" id="66080990"/>
<dbReference type="AlphaFoldDB" id="A0A9P7UQG4"/>
<evidence type="ECO:0000256" key="3">
    <source>
        <dbReference type="ARBA" id="ARBA00022989"/>
    </source>
</evidence>
<dbReference type="GO" id="GO:0016020">
    <property type="term" value="C:membrane"/>
    <property type="evidence" value="ECO:0007669"/>
    <property type="project" value="UniProtKB-SubCell"/>
</dbReference>
<evidence type="ECO:0000256" key="4">
    <source>
        <dbReference type="ARBA" id="ARBA00023136"/>
    </source>
</evidence>
<proteinExistence type="predicted"/>
<dbReference type="KEGG" id="more:E1B28_011915"/>
<feature type="compositionally biased region" description="Basic and acidic residues" evidence="5">
    <location>
        <begin position="263"/>
        <end position="277"/>
    </location>
</feature>
<evidence type="ECO:0000256" key="6">
    <source>
        <dbReference type="SAM" id="Phobius"/>
    </source>
</evidence>
<dbReference type="InterPro" id="IPR051694">
    <property type="entry name" value="Immunoregulatory_rcpt-like"/>
</dbReference>
<feature type="compositionally biased region" description="Low complexity" evidence="5">
    <location>
        <begin position="136"/>
        <end position="179"/>
    </location>
</feature>
<sequence>MSTSALHIEPALPLTVSVNQTQTFTWFRTDDDSPLNIDLKAIPITGSPNQDFKHHHNDVGSRTTAAANFRSRPVEFLGPLAERELIRSRNGSTALTFSNATSFLIVAVGRQSLGEKPFFTASGTVLATIRAAANANPTSATSTTGASSNTLSMENPTSTSAPSIPLTTSPSSSIFPSQPENSQPHKSNPGAIVGGVLGVLVALVAATLLFFSLKRRRKKLKYNLDPTSYLDTTSSSGSDAPYMNITEQRMQMIAQREHLDRELDAYEQSSRESDSRGRPAVPDGINDEDDVVQVLRRQMEVLTQRLATVEAGMAPPDYSSGT</sequence>